<dbReference type="Proteomes" id="UP000094444">
    <property type="component" value="Unassembled WGS sequence"/>
</dbReference>
<name>A0A2P5HQJ4_DIAHE</name>
<comment type="caution">
    <text evidence="1">The sequence shown here is derived from an EMBL/GenBank/DDBJ whole genome shotgun (WGS) entry which is preliminary data.</text>
</comment>
<dbReference type="EMBL" id="MAVT02000983">
    <property type="protein sequence ID" value="POS72517.1"/>
    <property type="molecule type" value="Genomic_DNA"/>
</dbReference>
<proteinExistence type="predicted"/>
<keyword evidence="2" id="KW-1185">Reference proteome</keyword>
<dbReference type="InParanoid" id="A0A2P5HQJ4"/>
<accession>A0A2P5HQJ4</accession>
<gene>
    <name evidence="1" type="ORF">DHEL01_v209089</name>
</gene>
<evidence type="ECO:0000313" key="2">
    <source>
        <dbReference type="Proteomes" id="UP000094444"/>
    </source>
</evidence>
<reference evidence="1" key="1">
    <citation type="submission" date="2017-09" db="EMBL/GenBank/DDBJ databases">
        <title>Polyketide synthases of a Diaporthe helianthi virulent isolate.</title>
        <authorList>
            <person name="Baroncelli R."/>
        </authorList>
    </citation>
    <scope>NUCLEOTIDE SEQUENCE [LARGE SCALE GENOMIC DNA]</scope>
    <source>
        <strain evidence="1">7/96</strain>
    </source>
</reference>
<dbReference type="OrthoDB" id="5222809at2759"/>
<evidence type="ECO:0000313" key="1">
    <source>
        <dbReference type="EMBL" id="POS72517.1"/>
    </source>
</evidence>
<protein>
    <submittedName>
        <fullName evidence="1">Uncharacterized protein</fullName>
    </submittedName>
</protein>
<sequence>MAKRVEILESWGYRVNPDSKGFLNHRYIGVARWTDIHHGGTGRNPEVPINTFGVKDEHSNMLLIARAYNNSPHHDPRPRSQKIPLRAQLVSYWTLVEQRSPADLSRIIYADVIEETLKGLIKDVYEIMGAPTSEDLMIAQGDPPFATLLTQTPFGVGVKKMLDEYAELFGGKEIESFYFRLKGGTNSFDLIIDLT</sequence>
<dbReference type="AlphaFoldDB" id="A0A2P5HQJ4"/>
<organism evidence="1 2">
    <name type="scientific">Diaporthe helianthi</name>
    <dbReference type="NCBI Taxonomy" id="158607"/>
    <lineage>
        <taxon>Eukaryota</taxon>
        <taxon>Fungi</taxon>
        <taxon>Dikarya</taxon>
        <taxon>Ascomycota</taxon>
        <taxon>Pezizomycotina</taxon>
        <taxon>Sordariomycetes</taxon>
        <taxon>Sordariomycetidae</taxon>
        <taxon>Diaporthales</taxon>
        <taxon>Diaporthaceae</taxon>
        <taxon>Diaporthe</taxon>
    </lineage>
</organism>